<protein>
    <recommendedName>
        <fullName evidence="11">dihydrouracil dehydrogenase (NAD(+))</fullName>
        <ecNumber evidence="11">1.3.1.1</ecNumber>
    </recommendedName>
    <alternativeName>
        <fullName evidence="6">Dihydrothymine dehydrogenase</fullName>
    </alternativeName>
    <alternativeName>
        <fullName evidence="5">Dihydrouracil dehydrogenase</fullName>
    </alternativeName>
</protein>
<evidence type="ECO:0000256" key="10">
    <source>
        <dbReference type="ARBA" id="ARBA00049714"/>
    </source>
</evidence>
<dbReference type="SUPFAM" id="SSF51971">
    <property type="entry name" value="Nucleotide-binding domain"/>
    <property type="match status" value="1"/>
</dbReference>
<evidence type="ECO:0000256" key="7">
    <source>
        <dbReference type="ARBA" id="ARBA00047685"/>
    </source>
</evidence>
<dbReference type="Proteomes" id="UP000019486">
    <property type="component" value="Unassembled WGS sequence"/>
</dbReference>
<dbReference type="InterPro" id="IPR009051">
    <property type="entry name" value="Helical_ferredxn"/>
</dbReference>
<evidence type="ECO:0000313" key="14">
    <source>
        <dbReference type="Proteomes" id="UP000019486"/>
    </source>
</evidence>
<evidence type="ECO:0000256" key="9">
    <source>
        <dbReference type="ARBA" id="ARBA00049578"/>
    </source>
</evidence>
<comment type="cofactor">
    <cofactor evidence="1">
        <name>FMN</name>
        <dbReference type="ChEBI" id="CHEBI:58210"/>
    </cofactor>
</comment>
<dbReference type="Pfam" id="PF07992">
    <property type="entry name" value="Pyr_redox_2"/>
    <property type="match status" value="1"/>
</dbReference>
<dbReference type="InterPro" id="IPR023753">
    <property type="entry name" value="FAD/NAD-binding_dom"/>
</dbReference>
<dbReference type="Gene3D" id="1.10.1060.10">
    <property type="entry name" value="Alpha-helical ferredoxin"/>
    <property type="match status" value="1"/>
</dbReference>
<evidence type="ECO:0000256" key="5">
    <source>
        <dbReference type="ARBA" id="ARBA00030119"/>
    </source>
</evidence>
<comment type="subunit">
    <text evidence="10">Heterotetramer of 2 PreA and 2 PreT subunits.</text>
</comment>
<dbReference type="STRING" id="1385369.N825_10650"/>
<name>W9H590_9PROT</name>
<keyword evidence="4" id="KW-0560">Oxidoreductase</keyword>
<dbReference type="AlphaFoldDB" id="W9H590"/>
<organism evidence="13 14">
    <name type="scientific">Skermanella stibiiresistens SB22</name>
    <dbReference type="NCBI Taxonomy" id="1385369"/>
    <lineage>
        <taxon>Bacteria</taxon>
        <taxon>Pseudomonadati</taxon>
        <taxon>Pseudomonadota</taxon>
        <taxon>Alphaproteobacteria</taxon>
        <taxon>Rhodospirillales</taxon>
        <taxon>Azospirillaceae</taxon>
        <taxon>Skermanella</taxon>
    </lineage>
</organism>
<evidence type="ECO:0000256" key="8">
    <source>
        <dbReference type="ARBA" id="ARBA00048792"/>
    </source>
</evidence>
<keyword evidence="3" id="KW-0288">FMN</keyword>
<evidence type="ECO:0000313" key="13">
    <source>
        <dbReference type="EMBL" id="EWY38928.1"/>
    </source>
</evidence>
<dbReference type="InterPro" id="IPR017896">
    <property type="entry name" value="4Fe4S_Fe-S-bd"/>
</dbReference>
<dbReference type="EMBL" id="AVFL01000015">
    <property type="protein sequence ID" value="EWY38928.1"/>
    <property type="molecule type" value="Genomic_DNA"/>
</dbReference>
<comment type="catalytic activity">
    <reaction evidence="8">
        <text>5,6-dihydrouracil + NAD(+) = uracil + NADH + H(+)</text>
        <dbReference type="Rhea" id="RHEA:20189"/>
        <dbReference type="ChEBI" id="CHEBI:15378"/>
        <dbReference type="ChEBI" id="CHEBI:15901"/>
        <dbReference type="ChEBI" id="CHEBI:17568"/>
        <dbReference type="ChEBI" id="CHEBI:57540"/>
        <dbReference type="ChEBI" id="CHEBI:57945"/>
        <dbReference type="EC" id="1.3.1.1"/>
    </reaction>
</comment>
<dbReference type="InterPro" id="IPR036188">
    <property type="entry name" value="FAD/NAD-bd_sf"/>
</dbReference>
<keyword evidence="2" id="KW-0285">Flavoprotein</keyword>
<dbReference type="PATRIC" id="fig|1385369.3.peg.4115"/>
<dbReference type="PRINTS" id="PR00419">
    <property type="entry name" value="ADXRDTASE"/>
</dbReference>
<dbReference type="OrthoDB" id="9803192at2"/>
<keyword evidence="14" id="KW-1185">Reference proteome</keyword>
<feature type="domain" description="4Fe-4S ferredoxin-type" evidence="12">
    <location>
        <begin position="31"/>
        <end position="61"/>
    </location>
</feature>
<dbReference type="EC" id="1.3.1.1" evidence="11"/>
<gene>
    <name evidence="13" type="ORF">N825_10650</name>
</gene>
<comment type="function">
    <text evidence="9">Involved in pyrimidine base degradation. Catalyzes physiologically the reduction of uracil to 5,6-dihydrouracil (DHU) by using NADH as a specific cosubstrate. It also catalyzes the reverse reaction and the reduction of thymine to 5,6-dihydrothymine (DHT).</text>
</comment>
<evidence type="ECO:0000256" key="4">
    <source>
        <dbReference type="ARBA" id="ARBA00023002"/>
    </source>
</evidence>
<dbReference type="Pfam" id="PF14691">
    <property type="entry name" value="Fer4_20"/>
    <property type="match status" value="1"/>
</dbReference>
<evidence type="ECO:0000256" key="2">
    <source>
        <dbReference type="ARBA" id="ARBA00022630"/>
    </source>
</evidence>
<evidence type="ECO:0000256" key="3">
    <source>
        <dbReference type="ARBA" id="ARBA00022643"/>
    </source>
</evidence>
<dbReference type="PANTHER" id="PTHR43073:SF2">
    <property type="entry name" value="DIHYDROPYRIMIDINE DEHYDROGENASE [NADP(+)]"/>
    <property type="match status" value="1"/>
</dbReference>
<comment type="catalytic activity">
    <reaction evidence="7">
        <text>5,6-dihydrothymine + NAD(+) = thymine + NADH + H(+)</text>
        <dbReference type="Rhea" id="RHEA:28791"/>
        <dbReference type="ChEBI" id="CHEBI:15378"/>
        <dbReference type="ChEBI" id="CHEBI:17821"/>
        <dbReference type="ChEBI" id="CHEBI:27468"/>
        <dbReference type="ChEBI" id="CHEBI:57540"/>
        <dbReference type="ChEBI" id="CHEBI:57945"/>
        <dbReference type="EC" id="1.3.1.1"/>
    </reaction>
</comment>
<dbReference type="GO" id="GO:0051536">
    <property type="term" value="F:iron-sulfur cluster binding"/>
    <property type="evidence" value="ECO:0007669"/>
    <property type="project" value="InterPro"/>
</dbReference>
<dbReference type="InterPro" id="IPR028261">
    <property type="entry name" value="DPD_II"/>
</dbReference>
<evidence type="ECO:0000259" key="12">
    <source>
        <dbReference type="PROSITE" id="PS51379"/>
    </source>
</evidence>
<dbReference type="Gene3D" id="3.50.50.60">
    <property type="entry name" value="FAD/NAD(P)-binding domain"/>
    <property type="match status" value="2"/>
</dbReference>
<evidence type="ECO:0000256" key="6">
    <source>
        <dbReference type="ARBA" id="ARBA00032722"/>
    </source>
</evidence>
<dbReference type="SUPFAM" id="SSF46548">
    <property type="entry name" value="alpha-helical ferredoxin"/>
    <property type="match status" value="1"/>
</dbReference>
<dbReference type="PANTHER" id="PTHR43073">
    <property type="entry name" value="DIHYDROPYRIMIDINE DEHYDROGENASE [NADP(+)]"/>
    <property type="match status" value="1"/>
</dbReference>
<evidence type="ECO:0000256" key="1">
    <source>
        <dbReference type="ARBA" id="ARBA00001917"/>
    </source>
</evidence>
<dbReference type="GO" id="GO:0004159">
    <property type="term" value="F:dihydropyrimidine dehydrogenase (NAD+) activity"/>
    <property type="evidence" value="ECO:0007669"/>
    <property type="project" value="UniProtKB-EC"/>
</dbReference>
<reference evidence="13 14" key="1">
    <citation type="submission" date="2013-08" db="EMBL/GenBank/DDBJ databases">
        <title>The genome sequence of Skermanella stibiiresistens.</title>
        <authorList>
            <person name="Zhu W."/>
            <person name="Wang G."/>
        </authorList>
    </citation>
    <scope>NUCLEOTIDE SEQUENCE [LARGE SCALE GENOMIC DNA]</scope>
    <source>
        <strain evidence="13 14">SB22</strain>
    </source>
</reference>
<dbReference type="PROSITE" id="PS51379">
    <property type="entry name" value="4FE4S_FER_2"/>
    <property type="match status" value="1"/>
</dbReference>
<sequence>MDVPADIASGRLPLRDYETNFEDATPPLSRKQALIEAARCYYCYDAPCMEACPTGIDIPSFIARIAADNVKGSATTILEANIMGGTCARVCPTEILCEQACVRTAQEQKPVTIGSLQRYATDWLFERGIQPFTRAEPTGRKIAVVGAGPAGLSCAHGLAVLGHEVTVFEARPKPGGLNEYGIAAYKLTNDFAQREVDFILSVGGITIEHGKALGRDIHLAELRADYDAVFLGLGHNAVNALMIEGEGLEGVVNAVDFIAELRQAADKSTLPIGRRIVVIGGGNTAVDAAIQSKRLGAEDVTIVYRRGPDGMSATHMEQEWAQTSGVRIKHWAQPRQVIAMDGRVREVEFEYTMLNEEGRLTGTGEFFRVPADMVFKAIGQCFVPASIGAGELNGVLEFRPDGRFAVNEDRQTSLPNVFAGGDCVAGIDLTVSAVQDGKLAAAAIHRQLSAS</sequence>
<comment type="caution">
    <text evidence="13">The sequence shown here is derived from an EMBL/GenBank/DDBJ whole genome shotgun (WGS) entry which is preliminary data.</text>
</comment>
<evidence type="ECO:0000256" key="11">
    <source>
        <dbReference type="ARBA" id="ARBA00049728"/>
    </source>
</evidence>
<accession>W9H590</accession>
<proteinExistence type="predicted"/>